<dbReference type="Proteomes" id="UP000567179">
    <property type="component" value="Unassembled WGS sequence"/>
</dbReference>
<keyword evidence="1" id="KW-0812">Transmembrane</keyword>
<name>A0A8H5BEU0_9AGAR</name>
<evidence type="ECO:0000313" key="3">
    <source>
        <dbReference type="Proteomes" id="UP000567179"/>
    </source>
</evidence>
<keyword evidence="3" id="KW-1185">Reference proteome</keyword>
<protein>
    <submittedName>
        <fullName evidence="2">Uncharacterized protein</fullName>
    </submittedName>
</protein>
<organism evidence="2 3">
    <name type="scientific">Psilocybe cf. subviscida</name>
    <dbReference type="NCBI Taxonomy" id="2480587"/>
    <lineage>
        <taxon>Eukaryota</taxon>
        <taxon>Fungi</taxon>
        <taxon>Dikarya</taxon>
        <taxon>Basidiomycota</taxon>
        <taxon>Agaricomycotina</taxon>
        <taxon>Agaricomycetes</taxon>
        <taxon>Agaricomycetidae</taxon>
        <taxon>Agaricales</taxon>
        <taxon>Agaricineae</taxon>
        <taxon>Strophariaceae</taxon>
        <taxon>Psilocybe</taxon>
    </lineage>
</organism>
<keyword evidence="1" id="KW-0472">Membrane</keyword>
<keyword evidence="1" id="KW-1133">Transmembrane helix</keyword>
<dbReference type="AlphaFoldDB" id="A0A8H5BEU0"/>
<sequence length="405" mass="46025">MVAAPLIDSHSVLQPTREIQFSRCDRSNYHHVSESNWVLTSSLLARFRDRLPDLLYNRLGPGRKVVTLALESMFLGVVSVRFAKDYSQSDTARRAQLWIDLFEDNDELLEELIERVPHLMEIFLRCKHLSAWVTEWLDDMHENYRLGVSLMAPTPIEAARIHKARGIVPPPLTSNSHVRLNFYTNPEDGKYYASRNTQPKEPDAWLDLPLDFKAGVDLTVARKAWGLESLAVLTKSRTVFSPSNEDTLSVLAAYDLSNNFKQPLRVFEPVASPSTLRIRKIRNATFPTYVFLSTLLPLLAGFPVQDTAPIKAMLGGSYERKYSAVGRATRGIRQWLVYSLPVILFTLLAWSISFGVQLTRWLVASLDTSFSLQTRLNENYSYIIVFALVWFVLAEVVANSHPPPE</sequence>
<comment type="caution">
    <text evidence="2">The sequence shown here is derived from an EMBL/GenBank/DDBJ whole genome shotgun (WGS) entry which is preliminary data.</text>
</comment>
<dbReference type="EMBL" id="JAACJJ010000028">
    <property type="protein sequence ID" value="KAF5321816.1"/>
    <property type="molecule type" value="Genomic_DNA"/>
</dbReference>
<evidence type="ECO:0000313" key="2">
    <source>
        <dbReference type="EMBL" id="KAF5321816.1"/>
    </source>
</evidence>
<proteinExistence type="predicted"/>
<gene>
    <name evidence="2" type="ORF">D9619_002188</name>
</gene>
<dbReference type="OrthoDB" id="3067335at2759"/>
<evidence type="ECO:0000256" key="1">
    <source>
        <dbReference type="SAM" id="Phobius"/>
    </source>
</evidence>
<accession>A0A8H5BEU0</accession>
<reference evidence="2 3" key="1">
    <citation type="journal article" date="2020" name="ISME J.">
        <title>Uncovering the hidden diversity of litter-decomposition mechanisms in mushroom-forming fungi.</title>
        <authorList>
            <person name="Floudas D."/>
            <person name="Bentzer J."/>
            <person name="Ahren D."/>
            <person name="Johansson T."/>
            <person name="Persson P."/>
            <person name="Tunlid A."/>
        </authorList>
    </citation>
    <scope>NUCLEOTIDE SEQUENCE [LARGE SCALE GENOMIC DNA]</scope>
    <source>
        <strain evidence="2 3">CBS 101986</strain>
    </source>
</reference>
<feature type="transmembrane region" description="Helical" evidence="1">
    <location>
        <begin position="335"/>
        <end position="359"/>
    </location>
</feature>
<feature type="transmembrane region" description="Helical" evidence="1">
    <location>
        <begin position="379"/>
        <end position="398"/>
    </location>
</feature>